<keyword evidence="1" id="KW-0812">Transmembrane</keyword>
<gene>
    <name evidence="2" type="ORF">BDV23DRAFT_90440</name>
</gene>
<sequence>MYLIYFLSSPISFRLLSAEFNLLVLLRLACFEISPITHALIFLLMSRFHNNVPRGWILAGMGNDIHPVINAFFIA</sequence>
<name>A0A5N7C7M6_PETAA</name>
<proteinExistence type="predicted"/>
<reference evidence="2" key="1">
    <citation type="submission" date="2019-04" db="EMBL/GenBank/DDBJ databases">
        <title>Friends and foes A comparative genomics studyof 23 Aspergillus species from section Flavi.</title>
        <authorList>
            <consortium name="DOE Joint Genome Institute"/>
            <person name="Kjaerbolling I."/>
            <person name="Vesth T."/>
            <person name="Frisvad J.C."/>
            <person name="Nybo J.L."/>
            <person name="Theobald S."/>
            <person name="Kildgaard S."/>
            <person name="Isbrandt T."/>
            <person name="Kuo A."/>
            <person name="Sato A."/>
            <person name="Lyhne E.K."/>
            <person name="Kogle M.E."/>
            <person name="Wiebenga A."/>
            <person name="Kun R.S."/>
            <person name="Lubbers R.J."/>
            <person name="Makela M.R."/>
            <person name="Barry K."/>
            <person name="Chovatia M."/>
            <person name="Clum A."/>
            <person name="Daum C."/>
            <person name="Haridas S."/>
            <person name="He G."/>
            <person name="LaButti K."/>
            <person name="Lipzen A."/>
            <person name="Mondo S."/>
            <person name="Riley R."/>
            <person name="Salamov A."/>
            <person name="Simmons B.A."/>
            <person name="Magnuson J.K."/>
            <person name="Henrissat B."/>
            <person name="Mortensen U.H."/>
            <person name="Larsen T.O."/>
            <person name="Devries R.P."/>
            <person name="Grigoriev I.V."/>
            <person name="Machida M."/>
            <person name="Baker S.E."/>
            <person name="Andersen M.R."/>
        </authorList>
    </citation>
    <scope>NUCLEOTIDE SEQUENCE [LARGE SCALE GENOMIC DNA]</scope>
    <source>
        <strain evidence="2">IBT 14317</strain>
    </source>
</reference>
<dbReference type="Proteomes" id="UP000326877">
    <property type="component" value="Unassembled WGS sequence"/>
</dbReference>
<evidence type="ECO:0000313" key="2">
    <source>
        <dbReference type="EMBL" id="KAE8389999.1"/>
    </source>
</evidence>
<evidence type="ECO:0000256" key="1">
    <source>
        <dbReference type="SAM" id="Phobius"/>
    </source>
</evidence>
<accession>A0A5N7C7M6</accession>
<keyword evidence="1" id="KW-1133">Transmembrane helix</keyword>
<protein>
    <submittedName>
        <fullName evidence="2">Uncharacterized protein</fullName>
    </submittedName>
</protein>
<keyword evidence="1" id="KW-0472">Membrane</keyword>
<feature type="transmembrane region" description="Helical" evidence="1">
    <location>
        <begin position="20"/>
        <end position="44"/>
    </location>
</feature>
<dbReference type="AlphaFoldDB" id="A0A5N7C7M6"/>
<dbReference type="EMBL" id="ML735259">
    <property type="protein sequence ID" value="KAE8389999.1"/>
    <property type="molecule type" value="Genomic_DNA"/>
</dbReference>
<organism evidence="2">
    <name type="scientific">Petromyces alliaceus</name>
    <name type="common">Aspergillus alliaceus</name>
    <dbReference type="NCBI Taxonomy" id="209559"/>
    <lineage>
        <taxon>Eukaryota</taxon>
        <taxon>Fungi</taxon>
        <taxon>Dikarya</taxon>
        <taxon>Ascomycota</taxon>
        <taxon>Pezizomycotina</taxon>
        <taxon>Eurotiomycetes</taxon>
        <taxon>Eurotiomycetidae</taxon>
        <taxon>Eurotiales</taxon>
        <taxon>Aspergillaceae</taxon>
        <taxon>Aspergillus</taxon>
        <taxon>Aspergillus subgen. Circumdati</taxon>
    </lineage>
</organism>